<evidence type="ECO:0000313" key="2">
    <source>
        <dbReference type="EMBL" id="MBI6650139.1"/>
    </source>
</evidence>
<sequence>MERYAEFPVLLFSYGTLQDKAVQLANFGRELAGQHDAMLGYSKNWVEITDPQVLATSGKTHHPIVAPSTEQGASVEGMVFQISEQELAAADAYEVSDYKRVSVALASGLTAWVYVQA</sequence>
<dbReference type="Gene3D" id="3.10.490.10">
    <property type="entry name" value="Gamma-glutamyl cyclotransferase-like"/>
    <property type="match status" value="1"/>
</dbReference>
<evidence type="ECO:0000313" key="3">
    <source>
        <dbReference type="EMBL" id="NMX97882.1"/>
    </source>
</evidence>
<dbReference type="Proteomes" id="UP000614123">
    <property type="component" value="Unassembled WGS sequence"/>
</dbReference>
<name>A0A0R3BIA6_PSEVE</name>
<feature type="domain" description="Gamma-glutamylcyclotransferase AIG2-like" evidence="1">
    <location>
        <begin position="11"/>
        <end position="116"/>
    </location>
</feature>
<protein>
    <submittedName>
        <fullName evidence="3">Gamma-glutamylcyclotransferase</fullName>
    </submittedName>
</protein>
<dbReference type="Pfam" id="PF06094">
    <property type="entry name" value="GGACT"/>
    <property type="match status" value="1"/>
</dbReference>
<dbReference type="InterPro" id="IPR013024">
    <property type="entry name" value="GGCT-like"/>
</dbReference>
<dbReference type="InterPro" id="IPR036568">
    <property type="entry name" value="GGCT-like_sf"/>
</dbReference>
<dbReference type="InterPro" id="IPR009288">
    <property type="entry name" value="AIG2-like_dom"/>
</dbReference>
<dbReference type="Proteomes" id="UP000552560">
    <property type="component" value="Unassembled WGS sequence"/>
</dbReference>
<accession>A0A0R3BIA6</accession>
<dbReference type="EMBL" id="JAEILD010000067">
    <property type="protein sequence ID" value="MBI6650139.1"/>
    <property type="molecule type" value="Genomic_DNA"/>
</dbReference>
<dbReference type="OrthoDB" id="9798388at2"/>
<evidence type="ECO:0000313" key="4">
    <source>
        <dbReference type="Proteomes" id="UP000552560"/>
    </source>
</evidence>
<keyword evidence="3" id="KW-0808">Transferase</keyword>
<dbReference type="RefSeq" id="WP_046382402.1">
    <property type="nucleotide sequence ID" value="NZ_CP149793.1"/>
</dbReference>
<organism evidence="3 4">
    <name type="scientific">Pseudomonas veronii</name>
    <dbReference type="NCBI Taxonomy" id="76761"/>
    <lineage>
        <taxon>Bacteria</taxon>
        <taxon>Pseudomonadati</taxon>
        <taxon>Pseudomonadota</taxon>
        <taxon>Gammaproteobacteria</taxon>
        <taxon>Pseudomonadales</taxon>
        <taxon>Pseudomonadaceae</taxon>
        <taxon>Pseudomonas</taxon>
    </lineage>
</organism>
<keyword evidence="5" id="KW-1185">Reference proteome</keyword>
<dbReference type="AlphaFoldDB" id="A0A0R3BIA6"/>
<evidence type="ECO:0000259" key="1">
    <source>
        <dbReference type="Pfam" id="PF06094"/>
    </source>
</evidence>
<reference evidence="2 5" key="2">
    <citation type="submission" date="2020-12" db="EMBL/GenBank/DDBJ databases">
        <title>Comparative genomic insights into the epidemiology and virulence of plant pathogenic Pseudomonads from Turkey.</title>
        <authorList>
            <person name="Dillon M."/>
            <person name="Ruiz-Bedoya T."/>
            <person name="Bendalovic-Torma C."/>
            <person name="Guttman K.M."/>
            <person name="Kwak H."/>
            <person name="Middleton M.A."/>
            <person name="Wang P.W."/>
            <person name="Horuz S."/>
            <person name="Aysan Y."/>
            <person name="Guttman D.S."/>
        </authorList>
    </citation>
    <scope>NUCLEOTIDE SEQUENCE [LARGE SCALE GENOMIC DNA]</scope>
    <source>
        <strain evidence="2 5">S4_EA_3a</strain>
    </source>
</reference>
<proteinExistence type="predicted"/>
<gene>
    <name evidence="3" type="ORF">HBO43_14875</name>
    <name evidence="2" type="ORF">YA0849_14145</name>
</gene>
<dbReference type="GO" id="GO:0016740">
    <property type="term" value="F:transferase activity"/>
    <property type="evidence" value="ECO:0007669"/>
    <property type="project" value="UniProtKB-KW"/>
</dbReference>
<comment type="caution">
    <text evidence="3">The sequence shown here is derived from an EMBL/GenBank/DDBJ whole genome shotgun (WGS) entry which is preliminary data.</text>
</comment>
<dbReference type="SUPFAM" id="SSF110857">
    <property type="entry name" value="Gamma-glutamyl cyclotransferase-like"/>
    <property type="match status" value="1"/>
</dbReference>
<dbReference type="EMBL" id="JAAQWE010000013">
    <property type="protein sequence ID" value="NMX97882.1"/>
    <property type="molecule type" value="Genomic_DNA"/>
</dbReference>
<evidence type="ECO:0000313" key="5">
    <source>
        <dbReference type="Proteomes" id="UP000614123"/>
    </source>
</evidence>
<reference evidence="3 4" key="1">
    <citation type="journal article" date="2020" name="Front. Microbiol.">
        <title>Genetic Organization of the aprX-lipA2 Operon Affects the Proteolytic Potential of Pseudomonas Species in Milk.</title>
        <authorList>
            <person name="Maier C."/>
            <person name="Huptas C."/>
            <person name="von Neubeck M."/>
            <person name="Scherer S."/>
            <person name="Wenning M."/>
            <person name="Lucking G."/>
        </authorList>
    </citation>
    <scope>NUCLEOTIDE SEQUENCE [LARGE SCALE GENOMIC DNA]</scope>
    <source>
        <strain evidence="3 4">WS 4671</strain>
    </source>
</reference>
<dbReference type="CDD" id="cd06661">
    <property type="entry name" value="GGCT_like"/>
    <property type="match status" value="1"/>
</dbReference>